<evidence type="ECO:0000313" key="2">
    <source>
        <dbReference type="EMBL" id="TLX72205.1"/>
    </source>
</evidence>
<evidence type="ECO:0000259" key="1">
    <source>
        <dbReference type="PROSITE" id="PS51819"/>
    </source>
</evidence>
<dbReference type="EMBL" id="SWDV01000035">
    <property type="protein sequence ID" value="TLX72205.1"/>
    <property type="molecule type" value="Genomic_DNA"/>
</dbReference>
<dbReference type="OrthoDB" id="9794917at2"/>
<dbReference type="InterPro" id="IPR037523">
    <property type="entry name" value="VOC_core"/>
</dbReference>
<dbReference type="InterPro" id="IPR029068">
    <property type="entry name" value="Glyas_Bleomycin-R_OHBP_Dase"/>
</dbReference>
<accession>A0A5R9QRL0</accession>
<dbReference type="Gene3D" id="3.10.180.10">
    <property type="entry name" value="2,3-Dihydroxybiphenyl 1,2-Dioxygenase, domain 1"/>
    <property type="match status" value="1"/>
</dbReference>
<evidence type="ECO:0000313" key="3">
    <source>
        <dbReference type="Proteomes" id="UP000306635"/>
    </source>
</evidence>
<proteinExistence type="predicted"/>
<dbReference type="RefSeq" id="WP_138525746.1">
    <property type="nucleotide sequence ID" value="NZ_JAOCBK010000007.1"/>
</dbReference>
<name>A0A5R9QRL0_9PSED</name>
<sequence>MTVRRIVANLATGKPAEVARFYRELFDLDAVMDHGWLITLASGDSAPAQLSLASEGGSGAPVPDLSIEVDNLDEVHERALTAGHEITYALTLEPWGVRRFFLRDPLGTLVNVLQHVH</sequence>
<gene>
    <name evidence="2" type="ORF">FAS41_23195</name>
</gene>
<dbReference type="AlphaFoldDB" id="A0A5R9QRL0"/>
<feature type="domain" description="VOC" evidence="1">
    <location>
        <begin position="2"/>
        <end position="115"/>
    </location>
</feature>
<dbReference type="SUPFAM" id="SSF54593">
    <property type="entry name" value="Glyoxalase/Bleomycin resistance protein/Dihydroxybiphenyl dioxygenase"/>
    <property type="match status" value="1"/>
</dbReference>
<dbReference type="PROSITE" id="PS51819">
    <property type="entry name" value="VOC"/>
    <property type="match status" value="1"/>
</dbReference>
<organism evidence="2 3">
    <name type="scientific">Pseudomonas nicosulfuronedens</name>
    <dbReference type="NCBI Taxonomy" id="2571105"/>
    <lineage>
        <taxon>Bacteria</taxon>
        <taxon>Pseudomonadati</taxon>
        <taxon>Pseudomonadota</taxon>
        <taxon>Gammaproteobacteria</taxon>
        <taxon>Pseudomonadales</taxon>
        <taxon>Pseudomonadaceae</taxon>
        <taxon>Pseudomonas</taxon>
    </lineage>
</organism>
<keyword evidence="3" id="KW-1185">Reference proteome</keyword>
<dbReference type="InterPro" id="IPR004360">
    <property type="entry name" value="Glyas_Fos-R_dOase_dom"/>
</dbReference>
<dbReference type="Proteomes" id="UP000306635">
    <property type="component" value="Unassembled WGS sequence"/>
</dbReference>
<reference evidence="2 3" key="1">
    <citation type="submission" date="2019-04" db="EMBL/GenBank/DDBJ databases">
        <authorList>
            <person name="Li M."/>
        </authorList>
    </citation>
    <scope>NUCLEOTIDE SEQUENCE [LARGE SCALE GENOMIC DNA]</scope>
    <source>
        <strain evidence="2 3">LAM1902</strain>
    </source>
</reference>
<dbReference type="Pfam" id="PF00903">
    <property type="entry name" value="Glyoxalase"/>
    <property type="match status" value="1"/>
</dbReference>
<comment type="caution">
    <text evidence="2">The sequence shown here is derived from an EMBL/GenBank/DDBJ whole genome shotgun (WGS) entry which is preliminary data.</text>
</comment>
<protein>
    <submittedName>
        <fullName evidence="2">Glyoxalase</fullName>
    </submittedName>
</protein>